<evidence type="ECO:0000256" key="2">
    <source>
        <dbReference type="ARBA" id="ARBA00009430"/>
    </source>
</evidence>
<accession>A0ABP1CU07</accession>
<dbReference type="Proteomes" id="UP001497453">
    <property type="component" value="Chromosome 10"/>
</dbReference>
<organism evidence="6 7">
    <name type="scientific">Somion occarium</name>
    <dbReference type="NCBI Taxonomy" id="3059160"/>
    <lineage>
        <taxon>Eukaryota</taxon>
        <taxon>Fungi</taxon>
        <taxon>Dikarya</taxon>
        <taxon>Basidiomycota</taxon>
        <taxon>Agaricomycotina</taxon>
        <taxon>Agaricomycetes</taxon>
        <taxon>Polyporales</taxon>
        <taxon>Cerrenaceae</taxon>
        <taxon>Somion</taxon>
    </lineage>
</organism>
<dbReference type="PANTHER" id="PTHR14440">
    <property type="entry name" value="DNA-DIRECTED RNA POLYMERASE I SUBUNIT RPA49"/>
    <property type="match status" value="1"/>
</dbReference>
<comment type="subcellular location">
    <subcellularLocation>
        <location evidence="1">Nucleus</location>
        <location evidence="1">Nucleolus</location>
    </subcellularLocation>
</comment>
<keyword evidence="3" id="KW-0240">DNA-directed RNA polymerase</keyword>
<dbReference type="InterPro" id="IPR009668">
    <property type="entry name" value="RNA_pol-assoc_fac_A49-like"/>
</dbReference>
<evidence type="ECO:0000313" key="7">
    <source>
        <dbReference type="Proteomes" id="UP001497453"/>
    </source>
</evidence>
<evidence type="ECO:0000256" key="5">
    <source>
        <dbReference type="ARBA" id="ARBA00023242"/>
    </source>
</evidence>
<keyword evidence="4" id="KW-0804">Transcription</keyword>
<evidence type="ECO:0000313" key="6">
    <source>
        <dbReference type="EMBL" id="CAL1698159.1"/>
    </source>
</evidence>
<dbReference type="Pfam" id="PF06870">
    <property type="entry name" value="RNA_pol_I_A49"/>
    <property type="match status" value="1"/>
</dbReference>
<evidence type="ECO:0000256" key="4">
    <source>
        <dbReference type="ARBA" id="ARBA00023163"/>
    </source>
</evidence>
<evidence type="ECO:0000256" key="3">
    <source>
        <dbReference type="ARBA" id="ARBA00022478"/>
    </source>
</evidence>
<gene>
    <name evidence="6" type="ORF">GFSPODELE1_LOCUS2026</name>
</gene>
<protein>
    <recommendedName>
        <fullName evidence="8">RNA polymerase I associated factor, A49-like protein</fullName>
    </recommendedName>
</protein>
<evidence type="ECO:0008006" key="8">
    <source>
        <dbReference type="Google" id="ProtNLM"/>
    </source>
</evidence>
<reference evidence="7" key="1">
    <citation type="submission" date="2024-04" db="EMBL/GenBank/DDBJ databases">
        <authorList>
            <person name="Shaw F."/>
            <person name="Minotto A."/>
        </authorList>
    </citation>
    <scope>NUCLEOTIDE SEQUENCE [LARGE SCALE GENOMIC DNA]</scope>
</reference>
<dbReference type="EMBL" id="OZ037953">
    <property type="protein sequence ID" value="CAL1698159.1"/>
    <property type="molecule type" value="Genomic_DNA"/>
</dbReference>
<evidence type="ECO:0000256" key="1">
    <source>
        <dbReference type="ARBA" id="ARBA00004604"/>
    </source>
</evidence>
<keyword evidence="7" id="KW-1185">Reference proteome</keyword>
<comment type="similarity">
    <text evidence="2">Belongs to the eukaryotic RPA49/POLR1E RNA polymerase subunit family.</text>
</comment>
<name>A0ABP1CU07_9APHY</name>
<keyword evidence="5" id="KW-0539">Nucleus</keyword>
<proteinExistence type="inferred from homology"/>
<sequence length="423" mass="47036">MSSTISKKRKRDAEVAAEATLQLANHNPTQLGPVLASFPALQPSRSTSFQCYERKKNDETQDFISKDTFIVGETDTMEFVSSPESKAASAGCSYMVAIYDKRTGTATFRPAPVQILTRQVKALRNLKPIEVSVDERMRLRNTLGETFGTKKAKAAIRAHERKRIDVDAIQGIADHLQQRIEENTVSLPSKEEAKAEADASRLIPPYDPDAERPQDAYPLHGIIPEPEFNALSVSELKAAPDANGRQAALPFGRSTWLRERLNLEFSTPKPKTKNLKIMLYISTLFAFRNASKVVNDKVALQKRLRGIPSIIVDALISRFTEGARNASEVKITSQMDTRILTHAFALCLHIDDFATDPSLIAQDLSMDPTKVNTLFKSLGCKVQALTHTDVKRLGLPDTVLNTKRAVLKVPLEFPTARVKRSKR</sequence>